<feature type="transmembrane region" description="Helical" evidence="7">
    <location>
        <begin position="179"/>
        <end position="198"/>
    </location>
</feature>
<dbReference type="PROSITE" id="PS50850">
    <property type="entry name" value="MFS"/>
    <property type="match status" value="1"/>
</dbReference>
<proteinExistence type="predicted"/>
<dbReference type="Pfam" id="PF06609">
    <property type="entry name" value="TRI12"/>
    <property type="match status" value="1"/>
</dbReference>
<gene>
    <name evidence="9" type="ORF">C8035_v010935</name>
</gene>
<feature type="transmembrane region" description="Helical" evidence="7">
    <location>
        <begin position="320"/>
        <end position="340"/>
    </location>
</feature>
<keyword evidence="3 7" id="KW-0812">Transmembrane</keyword>
<dbReference type="InterPro" id="IPR020846">
    <property type="entry name" value="MFS_dom"/>
</dbReference>
<evidence type="ECO:0000256" key="3">
    <source>
        <dbReference type="ARBA" id="ARBA00022692"/>
    </source>
</evidence>
<keyword evidence="5 7" id="KW-0472">Membrane</keyword>
<feature type="transmembrane region" description="Helical" evidence="7">
    <location>
        <begin position="360"/>
        <end position="379"/>
    </location>
</feature>
<evidence type="ECO:0000256" key="4">
    <source>
        <dbReference type="ARBA" id="ARBA00022989"/>
    </source>
</evidence>
<dbReference type="GO" id="GO:0022857">
    <property type="term" value="F:transmembrane transporter activity"/>
    <property type="evidence" value="ECO:0007669"/>
    <property type="project" value="InterPro"/>
</dbReference>
<feature type="domain" description="Major facilitator superfamily (MFS) profile" evidence="8">
    <location>
        <begin position="50"/>
        <end position="562"/>
    </location>
</feature>
<dbReference type="AlphaFoldDB" id="A0A4R8Q6B1"/>
<comment type="caution">
    <text evidence="9">The sequence shown here is derived from an EMBL/GenBank/DDBJ whole genome shotgun (WGS) entry which is preliminary data.</text>
</comment>
<dbReference type="EMBL" id="QAPG01000059">
    <property type="protein sequence ID" value="TDZ33798.1"/>
    <property type="molecule type" value="Genomic_DNA"/>
</dbReference>
<feature type="transmembrane region" description="Helical" evidence="7">
    <location>
        <begin position="282"/>
        <end position="299"/>
    </location>
</feature>
<comment type="subcellular location">
    <subcellularLocation>
        <location evidence="1">Membrane</location>
        <topology evidence="1">Multi-pass membrane protein</topology>
    </subcellularLocation>
</comment>
<evidence type="ECO:0000256" key="7">
    <source>
        <dbReference type="SAM" id="Phobius"/>
    </source>
</evidence>
<dbReference type="PANTHER" id="PTHR23501">
    <property type="entry name" value="MAJOR FACILITATOR SUPERFAMILY"/>
    <property type="match status" value="1"/>
</dbReference>
<protein>
    <submittedName>
        <fullName evidence="9">Trichothecene efflux pump TRI12</fullName>
    </submittedName>
</protein>
<dbReference type="PANTHER" id="PTHR23501:SF195">
    <property type="entry name" value="PEP5"/>
    <property type="match status" value="1"/>
</dbReference>
<organism evidence="9 10">
    <name type="scientific">Colletotrichum spinosum</name>
    <dbReference type="NCBI Taxonomy" id="1347390"/>
    <lineage>
        <taxon>Eukaryota</taxon>
        <taxon>Fungi</taxon>
        <taxon>Dikarya</taxon>
        <taxon>Ascomycota</taxon>
        <taxon>Pezizomycotina</taxon>
        <taxon>Sordariomycetes</taxon>
        <taxon>Hypocreomycetidae</taxon>
        <taxon>Glomerellales</taxon>
        <taxon>Glomerellaceae</taxon>
        <taxon>Colletotrichum</taxon>
        <taxon>Colletotrichum orbiculare species complex</taxon>
    </lineage>
</organism>
<dbReference type="SUPFAM" id="SSF103473">
    <property type="entry name" value="MFS general substrate transporter"/>
    <property type="match status" value="1"/>
</dbReference>
<feature type="transmembrane region" description="Helical" evidence="7">
    <location>
        <begin position="386"/>
        <end position="407"/>
    </location>
</feature>
<dbReference type="CDD" id="cd06179">
    <property type="entry name" value="MFS_TRI12_like"/>
    <property type="match status" value="1"/>
</dbReference>
<feature type="compositionally biased region" description="Basic and acidic residues" evidence="6">
    <location>
        <begin position="23"/>
        <end position="34"/>
    </location>
</feature>
<reference evidence="9 10" key="1">
    <citation type="submission" date="2018-11" db="EMBL/GenBank/DDBJ databases">
        <title>Genome sequence and assembly of Colletotrichum spinosum.</title>
        <authorList>
            <person name="Gan P."/>
            <person name="Shirasu K."/>
        </authorList>
    </citation>
    <scope>NUCLEOTIDE SEQUENCE [LARGE SCALE GENOMIC DNA]</scope>
    <source>
        <strain evidence="9 10">CBS 515.97</strain>
    </source>
</reference>
<evidence type="ECO:0000313" key="9">
    <source>
        <dbReference type="EMBL" id="TDZ33798.1"/>
    </source>
</evidence>
<evidence type="ECO:0000256" key="2">
    <source>
        <dbReference type="ARBA" id="ARBA00022448"/>
    </source>
</evidence>
<feature type="transmembrane region" description="Helical" evidence="7">
    <location>
        <begin position="89"/>
        <end position="109"/>
    </location>
</feature>
<evidence type="ECO:0000256" key="1">
    <source>
        <dbReference type="ARBA" id="ARBA00004141"/>
    </source>
</evidence>
<feature type="transmembrane region" description="Helical" evidence="7">
    <location>
        <begin position="539"/>
        <end position="558"/>
    </location>
</feature>
<name>A0A4R8Q6B1_9PEZI</name>
<dbReference type="InterPro" id="IPR036259">
    <property type="entry name" value="MFS_trans_sf"/>
</dbReference>
<dbReference type="Gene3D" id="1.20.1250.20">
    <property type="entry name" value="MFS general substrate transporter like domains"/>
    <property type="match status" value="1"/>
</dbReference>
<feature type="transmembrane region" description="Helical" evidence="7">
    <location>
        <begin position="116"/>
        <end position="136"/>
    </location>
</feature>
<feature type="transmembrane region" description="Helical" evidence="7">
    <location>
        <begin position="251"/>
        <end position="270"/>
    </location>
</feature>
<feature type="transmembrane region" description="Helical" evidence="7">
    <location>
        <begin position="413"/>
        <end position="432"/>
    </location>
</feature>
<feature type="transmembrane region" description="Helical" evidence="7">
    <location>
        <begin position="142"/>
        <end position="158"/>
    </location>
</feature>
<dbReference type="Proteomes" id="UP000295083">
    <property type="component" value="Unassembled WGS sequence"/>
</dbReference>
<evidence type="ECO:0000259" key="8">
    <source>
        <dbReference type="PROSITE" id="PS50850"/>
    </source>
</evidence>
<accession>A0A4R8Q6B1</accession>
<dbReference type="GO" id="GO:0005886">
    <property type="term" value="C:plasma membrane"/>
    <property type="evidence" value="ECO:0007669"/>
    <property type="project" value="TreeGrafter"/>
</dbReference>
<feature type="transmembrane region" description="Helical" evidence="7">
    <location>
        <begin position="444"/>
        <end position="469"/>
    </location>
</feature>
<keyword evidence="2" id="KW-0813">Transport</keyword>
<evidence type="ECO:0000256" key="6">
    <source>
        <dbReference type="SAM" id="MobiDB-lite"/>
    </source>
</evidence>
<feature type="region of interest" description="Disordered" evidence="6">
    <location>
        <begin position="1"/>
        <end position="40"/>
    </location>
</feature>
<sequence length="582" mass="62695">MAEIPAQSDATTDKPGDQSVVLDTEKSVRGKSDGSEVPDEAEPRLHAKTFLAVFAVALIYFAQLFSLIGAGAQGQTIAGHFGASDKTSWLSAVITIMTVVLGPIFSQAADYWGRKWFIVVPTLFGAVGSVVVARATDINMCIAGFCVIGIAFGAQPLLHTVSSEVLPRKWRAYGQASDMVSNGLGSILGLLVGGAFNRTNDPTSEGFRNYFYMALALYAVSALLCIVVYHPPPRPLQKRLTNMEKLAQLDWVGYILLAAGLVLFCLGLSWSKNPYEWSDPHVSATFAVGLTLALALVVYETWFKKDGMFHHGLFNQNRNFSIVMLCVFAEGVAFFAANTYFAFQVSVLYETDAVLVGARYALMSIASMIGSILCGWYCAATHRLRWLTVSAFVIFVVFFVCMATTGQGSSDPVWFYPVLLGFALGMTLTTLITAAQLCIPHELIAIASGLVISVRSLGGTIGIAIYNVIFNDSMSHLPENIANAVIPAGLSPQSLGAFILGLTSHDNDSIAQIPNITPEIIAKGANALLETYVVSFRHVWIAAACFVAVAVIAAAFLFDPKKEFNNHIDAPLEKEEASVYSA</sequence>
<evidence type="ECO:0000313" key="10">
    <source>
        <dbReference type="Proteomes" id="UP000295083"/>
    </source>
</evidence>
<feature type="transmembrane region" description="Helical" evidence="7">
    <location>
        <begin position="50"/>
        <end position="69"/>
    </location>
</feature>
<dbReference type="InterPro" id="IPR010573">
    <property type="entry name" value="MFS_Str1/Tri12-like"/>
</dbReference>
<dbReference type="InterPro" id="IPR053791">
    <property type="entry name" value="MFS_Tri12-like"/>
</dbReference>
<evidence type="ECO:0000256" key="5">
    <source>
        <dbReference type="ARBA" id="ARBA00023136"/>
    </source>
</evidence>
<keyword evidence="10" id="KW-1185">Reference proteome</keyword>
<keyword evidence="4 7" id="KW-1133">Transmembrane helix</keyword>
<feature type="transmembrane region" description="Helical" evidence="7">
    <location>
        <begin position="210"/>
        <end position="230"/>
    </location>
</feature>